<dbReference type="GO" id="GO:0016226">
    <property type="term" value="P:iron-sulfur cluster assembly"/>
    <property type="evidence" value="ECO:0007669"/>
    <property type="project" value="InterPro"/>
</dbReference>
<evidence type="ECO:0000313" key="2">
    <source>
        <dbReference type="EMBL" id="QEX16991.1"/>
    </source>
</evidence>
<gene>
    <name evidence="2" type="ORF">FRZ44_22870</name>
</gene>
<dbReference type="RefSeq" id="WP_151177283.1">
    <property type="nucleotide sequence ID" value="NZ_CP042906.1"/>
</dbReference>
<dbReference type="Pfam" id="PF01592">
    <property type="entry name" value="NifU_N"/>
    <property type="match status" value="1"/>
</dbReference>
<dbReference type="EMBL" id="CP042906">
    <property type="protein sequence ID" value="QEX16991.1"/>
    <property type="molecule type" value="Genomic_DNA"/>
</dbReference>
<dbReference type="OrthoDB" id="9804157at2"/>
<dbReference type="GO" id="GO:0051536">
    <property type="term" value="F:iron-sulfur cluster binding"/>
    <property type="evidence" value="ECO:0007669"/>
    <property type="project" value="InterPro"/>
</dbReference>
<reference evidence="2 3" key="1">
    <citation type="submission" date="2019-08" db="EMBL/GenBank/DDBJ databases">
        <title>Hyperibacter terrae gen. nov., sp. nov. and Hyperibacter viscosus sp. nov., two new members in the family Rhodospirillaceae isolated from the rhizosphere of Hypericum perforatum.</title>
        <authorList>
            <person name="Noviana Z."/>
        </authorList>
    </citation>
    <scope>NUCLEOTIDE SEQUENCE [LARGE SCALE GENOMIC DNA]</scope>
    <source>
        <strain evidence="2 3">R5913</strain>
    </source>
</reference>
<proteinExistence type="predicted"/>
<name>A0A5J6MIJ2_9PROT</name>
<dbReference type="CDD" id="cd06664">
    <property type="entry name" value="IscU_like"/>
    <property type="match status" value="1"/>
</dbReference>
<dbReference type="AlphaFoldDB" id="A0A5J6MIJ2"/>
<sequence>MTDELYHEKLTQRAEAGRAYGRLEQPDKSVTLDNPLCGDRVTIDLKIVDGKVVAAGHRTRGCLLCEAASALIVEQSPGLSLDALAGLTDRVRHFLQKDGPAPSGWSAVEEFAPVRKVRSRQDCVMLPFRALAQAVRV</sequence>
<accession>A0A5J6MIJ2</accession>
<dbReference type="SUPFAM" id="SSF82649">
    <property type="entry name" value="SufE/NifU"/>
    <property type="match status" value="1"/>
</dbReference>
<evidence type="ECO:0000313" key="3">
    <source>
        <dbReference type="Proteomes" id="UP000326202"/>
    </source>
</evidence>
<organism evidence="2 3">
    <name type="scientific">Hypericibacter terrae</name>
    <dbReference type="NCBI Taxonomy" id="2602015"/>
    <lineage>
        <taxon>Bacteria</taxon>
        <taxon>Pseudomonadati</taxon>
        <taxon>Pseudomonadota</taxon>
        <taxon>Alphaproteobacteria</taxon>
        <taxon>Rhodospirillales</taxon>
        <taxon>Dongiaceae</taxon>
        <taxon>Hypericibacter</taxon>
    </lineage>
</organism>
<evidence type="ECO:0000259" key="1">
    <source>
        <dbReference type="Pfam" id="PF01592"/>
    </source>
</evidence>
<feature type="domain" description="NIF system FeS cluster assembly NifU N-terminal" evidence="1">
    <location>
        <begin position="6"/>
        <end position="88"/>
    </location>
</feature>
<dbReference type="InterPro" id="IPR002871">
    <property type="entry name" value="NIF_FeS_clus_asmbl_NifU_N"/>
</dbReference>
<dbReference type="GO" id="GO:0005506">
    <property type="term" value="F:iron ion binding"/>
    <property type="evidence" value="ECO:0007669"/>
    <property type="project" value="InterPro"/>
</dbReference>
<protein>
    <submittedName>
        <fullName evidence="2">Iron-sulfur cluster assembly scaffold protein</fullName>
    </submittedName>
</protein>
<dbReference type="Proteomes" id="UP000326202">
    <property type="component" value="Chromosome"/>
</dbReference>
<dbReference type="KEGG" id="htq:FRZ44_22870"/>
<dbReference type="Gene3D" id="3.90.1010.10">
    <property type="match status" value="1"/>
</dbReference>
<keyword evidence="3" id="KW-1185">Reference proteome</keyword>